<dbReference type="AlphaFoldDB" id="A0A913YA59"/>
<proteinExistence type="predicted"/>
<keyword evidence="1" id="KW-0812">Transmembrane</keyword>
<feature type="transmembrane region" description="Helical" evidence="1">
    <location>
        <begin position="102"/>
        <end position="131"/>
    </location>
</feature>
<keyword evidence="1" id="KW-1133">Transmembrane helix</keyword>
<dbReference type="RefSeq" id="XP_020916664.1">
    <property type="nucleotide sequence ID" value="XM_021061005.2"/>
</dbReference>
<evidence type="ECO:0000313" key="2">
    <source>
        <dbReference type="EnsemblMetazoa" id="XP_020916664.1"/>
    </source>
</evidence>
<dbReference type="GeneID" id="110254053"/>
<accession>A0A913YA59</accession>
<name>A0A913YA59_EXADI</name>
<dbReference type="KEGG" id="epa:110254053"/>
<evidence type="ECO:0000313" key="3">
    <source>
        <dbReference type="Proteomes" id="UP000887567"/>
    </source>
</evidence>
<organism evidence="2 3">
    <name type="scientific">Exaiptasia diaphana</name>
    <name type="common">Tropical sea anemone</name>
    <name type="synonym">Aiptasia pulchella</name>
    <dbReference type="NCBI Taxonomy" id="2652724"/>
    <lineage>
        <taxon>Eukaryota</taxon>
        <taxon>Metazoa</taxon>
        <taxon>Cnidaria</taxon>
        <taxon>Anthozoa</taxon>
        <taxon>Hexacorallia</taxon>
        <taxon>Actiniaria</taxon>
        <taxon>Aiptasiidae</taxon>
        <taxon>Exaiptasia</taxon>
    </lineage>
</organism>
<dbReference type="OMA" id="CCCECDS"/>
<keyword evidence="1" id="KW-0472">Membrane</keyword>
<reference evidence="2" key="1">
    <citation type="submission" date="2022-11" db="UniProtKB">
        <authorList>
            <consortium name="EnsemblMetazoa"/>
        </authorList>
    </citation>
    <scope>IDENTIFICATION</scope>
</reference>
<keyword evidence="3" id="KW-1185">Reference proteome</keyword>
<dbReference type="OrthoDB" id="5986186at2759"/>
<evidence type="ECO:0000256" key="1">
    <source>
        <dbReference type="SAM" id="Phobius"/>
    </source>
</evidence>
<sequence>MSRDALVAVREQRTQIGNLDITKKTAIVATNEGVIAYEQNIIHQSQPLPYRGYGRPAIPGSSVSPAIAYRPSTPEPKNCCDYCCCECDSNFEWYNLEGKGCFMVILLLLMYLVIGAVCLPFLIICGFLYCICRKDD</sequence>
<protein>
    <recommendedName>
        <fullName evidence="4">LITAF domain-containing protein</fullName>
    </recommendedName>
</protein>
<dbReference type="Proteomes" id="UP000887567">
    <property type="component" value="Unplaced"/>
</dbReference>
<dbReference type="EnsemblMetazoa" id="XM_021061005.2">
    <property type="protein sequence ID" value="XP_020916664.1"/>
    <property type="gene ID" value="LOC110254053"/>
</dbReference>
<evidence type="ECO:0008006" key="4">
    <source>
        <dbReference type="Google" id="ProtNLM"/>
    </source>
</evidence>